<keyword evidence="2" id="KW-0813">Transport</keyword>
<dbReference type="GO" id="GO:0022857">
    <property type="term" value="F:transmembrane transporter activity"/>
    <property type="evidence" value="ECO:0007669"/>
    <property type="project" value="InterPro"/>
</dbReference>
<feature type="transmembrane region" description="Helical" evidence="7">
    <location>
        <begin position="343"/>
        <end position="364"/>
    </location>
</feature>
<evidence type="ECO:0000313" key="9">
    <source>
        <dbReference type="EMBL" id="TKW54371.1"/>
    </source>
</evidence>
<feature type="transmembrane region" description="Helical" evidence="7">
    <location>
        <begin position="519"/>
        <end position="537"/>
    </location>
</feature>
<comment type="subcellular location">
    <subcellularLocation>
        <location evidence="1">Membrane</location>
        <topology evidence="1">Multi-pass membrane protein</topology>
    </subcellularLocation>
</comment>
<dbReference type="PANTHER" id="PTHR42718:SF9">
    <property type="entry name" value="MAJOR FACILITATOR SUPERFAMILY MULTIDRUG TRANSPORTER MFSC"/>
    <property type="match status" value="1"/>
</dbReference>
<evidence type="ECO:0000259" key="8">
    <source>
        <dbReference type="PROSITE" id="PS50850"/>
    </source>
</evidence>
<organism evidence="9 10">
    <name type="scientific">Colletotrichum tanaceti</name>
    <dbReference type="NCBI Taxonomy" id="1306861"/>
    <lineage>
        <taxon>Eukaryota</taxon>
        <taxon>Fungi</taxon>
        <taxon>Dikarya</taxon>
        <taxon>Ascomycota</taxon>
        <taxon>Pezizomycotina</taxon>
        <taxon>Sordariomycetes</taxon>
        <taxon>Hypocreomycetidae</taxon>
        <taxon>Glomerellales</taxon>
        <taxon>Glomerellaceae</taxon>
        <taxon>Colletotrichum</taxon>
        <taxon>Colletotrichum destructivum species complex</taxon>
    </lineage>
</organism>
<dbReference type="SUPFAM" id="SSF103473">
    <property type="entry name" value="MFS general substrate transporter"/>
    <property type="match status" value="2"/>
</dbReference>
<feature type="domain" description="Major facilitator superfamily (MFS) profile" evidence="8">
    <location>
        <begin position="65"/>
        <end position="539"/>
    </location>
</feature>
<accession>A0A4U6XFC4</accession>
<dbReference type="InterPro" id="IPR011701">
    <property type="entry name" value="MFS"/>
</dbReference>
<reference evidence="9 10" key="1">
    <citation type="journal article" date="2019" name="PLoS ONE">
        <title>Comparative genome analysis indicates high evolutionary potential of pathogenicity genes in Colletotrichum tanaceti.</title>
        <authorList>
            <person name="Lelwala R.V."/>
            <person name="Korhonen P.K."/>
            <person name="Young N.D."/>
            <person name="Scott J.B."/>
            <person name="Ades P.A."/>
            <person name="Gasser R.B."/>
            <person name="Taylor P.W.J."/>
        </authorList>
    </citation>
    <scope>NUCLEOTIDE SEQUENCE [LARGE SCALE GENOMIC DNA]</scope>
    <source>
        <strain evidence="9">BRIP57314</strain>
    </source>
</reference>
<dbReference type="InterPro" id="IPR036259">
    <property type="entry name" value="MFS_trans_sf"/>
</dbReference>
<feature type="transmembrane region" description="Helical" evidence="7">
    <location>
        <begin position="105"/>
        <end position="124"/>
    </location>
</feature>
<feature type="compositionally biased region" description="Basic and acidic residues" evidence="6">
    <location>
        <begin position="32"/>
        <end position="45"/>
    </location>
</feature>
<feature type="transmembrane region" description="Helical" evidence="7">
    <location>
        <begin position="402"/>
        <end position="422"/>
    </location>
</feature>
<feature type="transmembrane region" description="Helical" evidence="7">
    <location>
        <begin position="61"/>
        <end position="85"/>
    </location>
</feature>
<feature type="transmembrane region" description="Helical" evidence="7">
    <location>
        <begin position="277"/>
        <end position="298"/>
    </location>
</feature>
<dbReference type="GO" id="GO:0016020">
    <property type="term" value="C:membrane"/>
    <property type="evidence" value="ECO:0007669"/>
    <property type="project" value="UniProtKB-SubCell"/>
</dbReference>
<keyword evidence="10" id="KW-1185">Reference proteome</keyword>
<keyword evidence="5 7" id="KW-0472">Membrane</keyword>
<feature type="transmembrane region" description="Helical" evidence="7">
    <location>
        <begin position="428"/>
        <end position="454"/>
    </location>
</feature>
<dbReference type="PROSITE" id="PS50850">
    <property type="entry name" value="MFS"/>
    <property type="match status" value="1"/>
</dbReference>
<feature type="transmembrane region" description="Helical" evidence="7">
    <location>
        <begin position="163"/>
        <end position="184"/>
    </location>
</feature>
<keyword evidence="3 7" id="KW-0812">Transmembrane</keyword>
<evidence type="ECO:0000256" key="5">
    <source>
        <dbReference type="ARBA" id="ARBA00023136"/>
    </source>
</evidence>
<evidence type="ECO:0000256" key="6">
    <source>
        <dbReference type="SAM" id="MobiDB-lite"/>
    </source>
</evidence>
<dbReference type="PANTHER" id="PTHR42718">
    <property type="entry name" value="MAJOR FACILITATOR SUPERFAMILY MULTIDRUG TRANSPORTER MFSC"/>
    <property type="match status" value="1"/>
</dbReference>
<dbReference type="InterPro" id="IPR020846">
    <property type="entry name" value="MFS_dom"/>
</dbReference>
<dbReference type="Gene3D" id="1.20.1250.20">
    <property type="entry name" value="MFS general substrate transporter like domains"/>
    <property type="match status" value="1"/>
</dbReference>
<feature type="transmembrane region" description="Helical" evidence="7">
    <location>
        <begin position="304"/>
        <end position="322"/>
    </location>
</feature>
<dbReference type="Proteomes" id="UP000310108">
    <property type="component" value="Unassembled WGS sequence"/>
</dbReference>
<evidence type="ECO:0000313" key="10">
    <source>
        <dbReference type="Proteomes" id="UP000310108"/>
    </source>
</evidence>
<evidence type="ECO:0000256" key="7">
    <source>
        <dbReference type="SAM" id="Phobius"/>
    </source>
</evidence>
<evidence type="ECO:0000256" key="4">
    <source>
        <dbReference type="ARBA" id="ARBA00022989"/>
    </source>
</evidence>
<feature type="transmembrane region" description="Helical" evidence="7">
    <location>
        <begin position="376"/>
        <end position="395"/>
    </location>
</feature>
<keyword evidence="4 7" id="KW-1133">Transmembrane helix</keyword>
<evidence type="ECO:0000256" key="2">
    <source>
        <dbReference type="ARBA" id="ARBA00022448"/>
    </source>
</evidence>
<dbReference type="STRING" id="1306861.A0A4U6XFC4"/>
<dbReference type="EMBL" id="PJEX01000141">
    <property type="protein sequence ID" value="TKW54371.1"/>
    <property type="molecule type" value="Genomic_DNA"/>
</dbReference>
<proteinExistence type="predicted"/>
<sequence>MPGRVLPSRLVTVTGDIPAPIVADPDPGADAGPKERRAAESRNDANDEIAAGYRKSSKPRIILLTAAISTAGLLTVRIPVVMVLNVESVVILLPTISEEIGIPPVRQQVAVSIYNISTGSLMLLWGRLADVYGRRLVCLLGSVLFTISNLCLPFTRYEVPFHIVRFLQGMSGAALIPSGIGIIASTFPRNKARHNAYVCISAVASVGSVLGNIFVGVIGGLLSWQWVFWIPAILARFIIAFAYNITDTPHLRSSPSASTSAENGGEKTRARSVDWTGGALVSRSLVLLLAAFTQANVIGWSTPWIPPLIAASAVLLVGFCFWQRRLEKDPAREPLLRISKFKNLQFSALFVLVAIFYASFNSFLTTSLSGLNELDTTLCFLPAVLISFVVSPVLSRIRAFHILVFGLVCGIASPFIMAIPAIPPQTSYWAYGFPAVCLCFSIEIVWPVISLLIAASLPSADQGLGSGLLQSPSNVGRALGLAIATAIQTSAQGTEMAVGGFAGLPGFLYGVRAAQWTNVRFAIAALGIAVAFFRALGRV</sequence>
<name>A0A4U6XFC4_9PEZI</name>
<feature type="transmembrane region" description="Helical" evidence="7">
    <location>
        <begin position="196"/>
        <end position="220"/>
    </location>
</feature>
<feature type="compositionally biased region" description="Polar residues" evidence="6">
    <location>
        <begin position="250"/>
        <end position="262"/>
    </location>
</feature>
<evidence type="ECO:0000256" key="3">
    <source>
        <dbReference type="ARBA" id="ARBA00022692"/>
    </source>
</evidence>
<feature type="region of interest" description="Disordered" evidence="6">
    <location>
        <begin position="250"/>
        <end position="270"/>
    </location>
</feature>
<comment type="caution">
    <text evidence="9">The sequence shown here is derived from an EMBL/GenBank/DDBJ whole genome shotgun (WGS) entry which is preliminary data.</text>
</comment>
<feature type="transmembrane region" description="Helical" evidence="7">
    <location>
        <begin position="226"/>
        <end position="245"/>
    </location>
</feature>
<gene>
    <name evidence="9" type="ORF">CTA1_8449</name>
</gene>
<dbReference type="Pfam" id="PF07690">
    <property type="entry name" value="MFS_1"/>
    <property type="match status" value="1"/>
</dbReference>
<dbReference type="AlphaFoldDB" id="A0A4U6XFC4"/>
<protein>
    <submittedName>
        <fullName evidence="9">Putative MFS-type transporter</fullName>
    </submittedName>
</protein>
<feature type="region of interest" description="Disordered" evidence="6">
    <location>
        <begin position="17"/>
        <end position="49"/>
    </location>
</feature>
<feature type="transmembrane region" description="Helical" evidence="7">
    <location>
        <begin position="136"/>
        <end position="157"/>
    </location>
</feature>
<evidence type="ECO:0000256" key="1">
    <source>
        <dbReference type="ARBA" id="ARBA00004141"/>
    </source>
</evidence>
<feature type="compositionally biased region" description="Low complexity" evidence="6">
    <location>
        <begin position="17"/>
        <end position="31"/>
    </location>
</feature>